<dbReference type="InterPro" id="IPR036388">
    <property type="entry name" value="WH-like_DNA-bd_sf"/>
</dbReference>
<dbReference type="OrthoDB" id="9811588at2"/>
<dbReference type="FunFam" id="1.10.10.10:FF:000001">
    <property type="entry name" value="LysR family transcriptional regulator"/>
    <property type="match status" value="1"/>
</dbReference>
<dbReference type="AlphaFoldDB" id="A0A6B9FRH3"/>
<dbReference type="GO" id="GO:0003700">
    <property type="term" value="F:DNA-binding transcription factor activity"/>
    <property type="evidence" value="ECO:0007669"/>
    <property type="project" value="InterPro"/>
</dbReference>
<dbReference type="Pfam" id="PF03466">
    <property type="entry name" value="LysR_substrate"/>
    <property type="match status" value="1"/>
</dbReference>
<dbReference type="PROSITE" id="PS50931">
    <property type="entry name" value="HTH_LYSR"/>
    <property type="match status" value="1"/>
</dbReference>
<comment type="similarity">
    <text evidence="1">Belongs to the LysR transcriptional regulatory family.</text>
</comment>
<evidence type="ECO:0000259" key="5">
    <source>
        <dbReference type="PROSITE" id="PS50931"/>
    </source>
</evidence>
<dbReference type="InterPro" id="IPR036390">
    <property type="entry name" value="WH_DNA-bd_sf"/>
</dbReference>
<keyword evidence="3" id="KW-0238">DNA-binding</keyword>
<dbReference type="CDD" id="cd08414">
    <property type="entry name" value="PBP2_LTTR_aromatics_like"/>
    <property type="match status" value="1"/>
</dbReference>
<dbReference type="Gene3D" id="3.40.190.10">
    <property type="entry name" value="Periplasmic binding protein-like II"/>
    <property type="match status" value="2"/>
</dbReference>
<protein>
    <submittedName>
        <fullName evidence="6">LysR family transcriptional regulator</fullName>
    </submittedName>
</protein>
<feature type="domain" description="HTH lysR-type" evidence="5">
    <location>
        <begin position="3"/>
        <end position="60"/>
    </location>
</feature>
<sequence>MTVTFNQFRYFCTLAETLHFGQAAERLGISQPPLSRQIALLEENLGAELFIRGRKGVSLTAAGRQLLDDSRDVLRLADQATRNVVATSRGQKGGLSVGFTMCAAYSVVPQLTMQYMQRFPEVTLSVREMLPNVLETELKEGKIDFAITFPDIEAKGSRQYTLSREPMNLVVPQDHRLSQSTRVSIADLRDENFICVPREQAPHLHDGIVRRCQADGFAPKVALEVYLQQTIINFVAAGLGVAFVPESMRLAHIQGAAFKNVRNAPMVEQVLAWRAANRNPCMPGFLEVAKDVSGTSRGSTGAGRTE</sequence>
<dbReference type="Pfam" id="PF00126">
    <property type="entry name" value="HTH_1"/>
    <property type="match status" value="1"/>
</dbReference>
<organism evidence="6 7">
    <name type="scientific">Methylobacterium mesophilicum SR1.6/6</name>
    <dbReference type="NCBI Taxonomy" id="908290"/>
    <lineage>
        <taxon>Bacteria</taxon>
        <taxon>Pseudomonadati</taxon>
        <taxon>Pseudomonadota</taxon>
        <taxon>Alphaproteobacteria</taxon>
        <taxon>Hyphomicrobiales</taxon>
        <taxon>Methylobacteriaceae</taxon>
        <taxon>Methylobacterium</taxon>
    </lineage>
</organism>
<evidence type="ECO:0000256" key="4">
    <source>
        <dbReference type="ARBA" id="ARBA00023163"/>
    </source>
</evidence>
<dbReference type="PANTHER" id="PTHR30346">
    <property type="entry name" value="TRANSCRIPTIONAL DUAL REGULATOR HCAR-RELATED"/>
    <property type="match status" value="1"/>
</dbReference>
<dbReference type="RefSeq" id="WP_158168954.1">
    <property type="nucleotide sequence ID" value="NZ_CP043538.1"/>
</dbReference>
<gene>
    <name evidence="6" type="ORF">MMSR116_18210</name>
</gene>
<evidence type="ECO:0000313" key="6">
    <source>
        <dbReference type="EMBL" id="QGY03604.1"/>
    </source>
</evidence>
<dbReference type="SUPFAM" id="SSF53850">
    <property type="entry name" value="Periplasmic binding protein-like II"/>
    <property type="match status" value="1"/>
</dbReference>
<evidence type="ECO:0000313" key="7">
    <source>
        <dbReference type="Proteomes" id="UP000012488"/>
    </source>
</evidence>
<accession>A0A6B9FRH3</accession>
<dbReference type="InterPro" id="IPR005119">
    <property type="entry name" value="LysR_subst-bd"/>
</dbReference>
<evidence type="ECO:0000256" key="2">
    <source>
        <dbReference type="ARBA" id="ARBA00023015"/>
    </source>
</evidence>
<dbReference type="SUPFAM" id="SSF46785">
    <property type="entry name" value="Winged helix' DNA-binding domain"/>
    <property type="match status" value="1"/>
</dbReference>
<reference evidence="6 7" key="2">
    <citation type="journal article" date="2013" name="Genome Announc.">
        <title>Draft Genome Sequence of Methylobacterium mesophilicum Strain SR1.6/6, Isolated from Citrus sinensis.</title>
        <authorList>
            <person name="Marinho Almeida D."/>
            <person name="Dini-Andreote F."/>
            <person name="Camargo Neves A.A."/>
            <person name="Juca Ramos R.T."/>
            <person name="Andreote F.D."/>
            <person name="Carneiro A.R."/>
            <person name="Oliveira de Souza Lima A."/>
            <person name="Caracciolo Gomes de Sa P.H."/>
            <person name="Ribeiro Barbosa M.S."/>
            <person name="Araujo W.L."/>
            <person name="Silva A."/>
        </authorList>
    </citation>
    <scope>NUCLEOTIDE SEQUENCE [LARGE SCALE GENOMIC DNA]</scope>
    <source>
        <strain evidence="6 7">SR1.6/6</strain>
    </source>
</reference>
<name>A0A6B9FRH3_9HYPH</name>
<evidence type="ECO:0000256" key="3">
    <source>
        <dbReference type="ARBA" id="ARBA00023125"/>
    </source>
</evidence>
<dbReference type="GO" id="GO:0003677">
    <property type="term" value="F:DNA binding"/>
    <property type="evidence" value="ECO:0007669"/>
    <property type="project" value="UniProtKB-KW"/>
</dbReference>
<keyword evidence="4" id="KW-0804">Transcription</keyword>
<dbReference type="PANTHER" id="PTHR30346:SF30">
    <property type="entry name" value="SMALL NEUTRAL PROTEASE REGULATORY PROTEIN"/>
    <property type="match status" value="1"/>
</dbReference>
<dbReference type="Gene3D" id="1.10.10.10">
    <property type="entry name" value="Winged helix-like DNA-binding domain superfamily/Winged helix DNA-binding domain"/>
    <property type="match status" value="1"/>
</dbReference>
<dbReference type="EMBL" id="CP043538">
    <property type="protein sequence ID" value="QGY03604.1"/>
    <property type="molecule type" value="Genomic_DNA"/>
</dbReference>
<keyword evidence="2" id="KW-0805">Transcription regulation</keyword>
<evidence type="ECO:0000256" key="1">
    <source>
        <dbReference type="ARBA" id="ARBA00009437"/>
    </source>
</evidence>
<proteinExistence type="inferred from homology"/>
<dbReference type="KEGG" id="mmes:MMSR116_18210"/>
<dbReference type="InterPro" id="IPR000847">
    <property type="entry name" value="LysR_HTH_N"/>
</dbReference>
<dbReference type="PRINTS" id="PR00039">
    <property type="entry name" value="HTHLYSR"/>
</dbReference>
<dbReference type="GO" id="GO:0032993">
    <property type="term" value="C:protein-DNA complex"/>
    <property type="evidence" value="ECO:0007669"/>
    <property type="project" value="TreeGrafter"/>
</dbReference>
<reference evidence="6 7" key="1">
    <citation type="journal article" date="2012" name="Genet. Mol. Biol.">
        <title>Analysis of 16S rRNA and mxaF genes revealing insights into Methylobacterium niche-specific plant association.</title>
        <authorList>
            <person name="Dourado M.N."/>
            <person name="Andreote F.D."/>
            <person name="Dini-Andreote F."/>
            <person name="Conti R."/>
            <person name="Araujo J.M."/>
            <person name="Araujo W.L."/>
        </authorList>
    </citation>
    <scope>NUCLEOTIDE SEQUENCE [LARGE SCALE GENOMIC DNA]</scope>
    <source>
        <strain evidence="6 7">SR1.6/6</strain>
    </source>
</reference>
<dbReference type="Proteomes" id="UP000012488">
    <property type="component" value="Chromosome"/>
</dbReference>